<evidence type="ECO:0000256" key="7">
    <source>
        <dbReference type="ARBA" id="ARBA00023125"/>
    </source>
</evidence>
<evidence type="ECO:0000256" key="1">
    <source>
        <dbReference type="ARBA" id="ARBA00004123"/>
    </source>
</evidence>
<evidence type="ECO:0000256" key="6">
    <source>
        <dbReference type="ARBA" id="ARBA00023015"/>
    </source>
</evidence>
<gene>
    <name evidence="13" type="primary">LOC115879895</name>
</gene>
<dbReference type="PANTHER" id="PTHR24394">
    <property type="entry name" value="ZINC FINGER PROTEIN"/>
    <property type="match status" value="1"/>
</dbReference>
<dbReference type="GO" id="GO:0005634">
    <property type="term" value="C:nucleus"/>
    <property type="evidence" value="ECO:0007669"/>
    <property type="project" value="UniProtKB-SubCell"/>
</dbReference>
<feature type="domain" description="C2H2-type" evidence="11">
    <location>
        <begin position="161"/>
        <end position="188"/>
    </location>
</feature>
<keyword evidence="6" id="KW-0805">Transcription regulation</keyword>
<protein>
    <submittedName>
        <fullName evidence="13">Zinc finger protein 99-like</fullName>
    </submittedName>
</protein>
<dbReference type="GeneID" id="115879895"/>
<feature type="domain" description="C2H2-type" evidence="11">
    <location>
        <begin position="218"/>
        <end position="245"/>
    </location>
</feature>
<reference evidence="13" key="1">
    <citation type="submission" date="2025-08" db="UniProtKB">
        <authorList>
            <consortium name="RefSeq"/>
        </authorList>
    </citation>
    <scope>IDENTIFICATION</scope>
    <source>
        <tissue evidence="13">Gonads</tissue>
    </source>
</reference>
<dbReference type="GO" id="GO:0003677">
    <property type="term" value="F:DNA binding"/>
    <property type="evidence" value="ECO:0007669"/>
    <property type="project" value="UniProtKB-KW"/>
</dbReference>
<dbReference type="Gene3D" id="3.30.160.60">
    <property type="entry name" value="Classic Zinc Finger"/>
    <property type="match status" value="7"/>
</dbReference>
<keyword evidence="2" id="KW-0479">Metal-binding</keyword>
<dbReference type="Proteomes" id="UP000504635">
    <property type="component" value="Unplaced"/>
</dbReference>
<keyword evidence="12" id="KW-1185">Reference proteome</keyword>
<dbReference type="GO" id="GO:0008270">
    <property type="term" value="F:zinc ion binding"/>
    <property type="evidence" value="ECO:0007669"/>
    <property type="project" value="UniProtKB-KW"/>
</dbReference>
<dbReference type="Pfam" id="PF00096">
    <property type="entry name" value="zf-C2H2"/>
    <property type="match status" value="5"/>
</dbReference>
<feature type="domain" description="C2H2-type" evidence="11">
    <location>
        <begin position="10"/>
        <end position="38"/>
    </location>
</feature>
<keyword evidence="5" id="KW-0862">Zinc</keyword>
<feature type="domain" description="C2H2-type" evidence="11">
    <location>
        <begin position="39"/>
        <end position="67"/>
    </location>
</feature>
<evidence type="ECO:0000313" key="12">
    <source>
        <dbReference type="Proteomes" id="UP000504635"/>
    </source>
</evidence>
<dbReference type="GO" id="GO:0000981">
    <property type="term" value="F:DNA-binding transcription factor activity, RNA polymerase II-specific"/>
    <property type="evidence" value="ECO:0007669"/>
    <property type="project" value="TreeGrafter"/>
</dbReference>
<dbReference type="PROSITE" id="PS00028">
    <property type="entry name" value="ZINC_FINGER_C2H2_1"/>
    <property type="match status" value="8"/>
</dbReference>
<feature type="domain" description="C2H2-type" evidence="11">
    <location>
        <begin position="190"/>
        <end position="217"/>
    </location>
</feature>
<feature type="domain" description="C2H2-type" evidence="11">
    <location>
        <begin position="246"/>
        <end position="274"/>
    </location>
</feature>
<keyword evidence="8" id="KW-0804">Transcription</keyword>
<dbReference type="PROSITE" id="PS50157">
    <property type="entry name" value="ZINC_FINGER_C2H2_2"/>
    <property type="match status" value="8"/>
</dbReference>
<evidence type="ECO:0000256" key="8">
    <source>
        <dbReference type="ARBA" id="ARBA00023163"/>
    </source>
</evidence>
<dbReference type="InParanoid" id="A0A6J2XN68"/>
<evidence type="ECO:0000256" key="9">
    <source>
        <dbReference type="ARBA" id="ARBA00023242"/>
    </source>
</evidence>
<keyword evidence="9" id="KW-0539">Nucleus</keyword>
<evidence type="ECO:0000256" key="5">
    <source>
        <dbReference type="ARBA" id="ARBA00022833"/>
    </source>
</evidence>
<organism evidence="12 13">
    <name type="scientific">Sitophilus oryzae</name>
    <name type="common">Rice weevil</name>
    <name type="synonym">Curculio oryzae</name>
    <dbReference type="NCBI Taxonomy" id="7048"/>
    <lineage>
        <taxon>Eukaryota</taxon>
        <taxon>Metazoa</taxon>
        <taxon>Ecdysozoa</taxon>
        <taxon>Arthropoda</taxon>
        <taxon>Hexapoda</taxon>
        <taxon>Insecta</taxon>
        <taxon>Pterygota</taxon>
        <taxon>Neoptera</taxon>
        <taxon>Endopterygota</taxon>
        <taxon>Coleoptera</taxon>
        <taxon>Polyphaga</taxon>
        <taxon>Cucujiformia</taxon>
        <taxon>Curculionidae</taxon>
        <taxon>Dryophthorinae</taxon>
        <taxon>Sitophilus</taxon>
    </lineage>
</organism>
<dbReference type="SUPFAM" id="SSF57667">
    <property type="entry name" value="beta-beta-alpha zinc fingers"/>
    <property type="match status" value="5"/>
</dbReference>
<evidence type="ECO:0000256" key="2">
    <source>
        <dbReference type="ARBA" id="ARBA00022723"/>
    </source>
</evidence>
<dbReference type="RefSeq" id="XP_030752797.1">
    <property type="nucleotide sequence ID" value="XM_030896937.1"/>
</dbReference>
<sequence>MNFEHLSEKYTCESCSYQYTAKILLKEHIVKVHAHDYRFFCQFCGKGFSLECRRREHEKRVHTKTTPKREIPWVCDDCGKVLANQYIYEGHKIICHPSEINCYCVKCGKAFPSLSYLQQHDLANHSDREPFFCSETDCGKIFKTKYNLKMHKLIHDKNRQFVCGHCAKVFIHVASFKRHLKEHKEGKKLYQCEVCLKTVTSNDSLKIHMRIHTGEKPFKCSYCEKAFASKLLLKTHIVVHTKEKRYVCRICDKGFTQRGTLRVHFSKNHPSEVL</sequence>
<accession>A0A6J2XN68</accession>
<dbReference type="PANTHER" id="PTHR24394:SF44">
    <property type="entry name" value="ZINC FINGER PROTEIN 271-LIKE"/>
    <property type="match status" value="1"/>
</dbReference>
<keyword evidence="4 10" id="KW-0863">Zinc-finger</keyword>
<evidence type="ECO:0000256" key="3">
    <source>
        <dbReference type="ARBA" id="ARBA00022737"/>
    </source>
</evidence>
<dbReference type="InterPro" id="IPR036236">
    <property type="entry name" value="Znf_C2H2_sf"/>
</dbReference>
<dbReference type="InterPro" id="IPR013087">
    <property type="entry name" value="Znf_C2H2_type"/>
</dbReference>
<dbReference type="OrthoDB" id="6735276at2759"/>
<evidence type="ECO:0000313" key="13">
    <source>
        <dbReference type="RefSeq" id="XP_030752797.1"/>
    </source>
</evidence>
<dbReference type="SMART" id="SM00355">
    <property type="entry name" value="ZnF_C2H2"/>
    <property type="match status" value="9"/>
</dbReference>
<proteinExistence type="predicted"/>
<keyword evidence="7" id="KW-0238">DNA-binding</keyword>
<dbReference type="AlphaFoldDB" id="A0A6J2XN68"/>
<evidence type="ECO:0000259" key="11">
    <source>
        <dbReference type="PROSITE" id="PS50157"/>
    </source>
</evidence>
<dbReference type="FunFam" id="3.30.160.60:FF:001485">
    <property type="entry name" value="Krueppel-related zinc finger protein"/>
    <property type="match status" value="1"/>
</dbReference>
<comment type="subcellular location">
    <subcellularLocation>
        <location evidence="1">Nucleus</location>
    </subcellularLocation>
</comment>
<keyword evidence="3" id="KW-0677">Repeat</keyword>
<feature type="domain" description="C2H2-type" evidence="11">
    <location>
        <begin position="131"/>
        <end position="160"/>
    </location>
</feature>
<dbReference type="KEGG" id="soy:115879895"/>
<name>A0A6J2XN68_SITOR</name>
<dbReference type="FunFam" id="3.30.160.60:FF:001498">
    <property type="entry name" value="Zinc finger protein 404"/>
    <property type="match status" value="1"/>
</dbReference>
<evidence type="ECO:0000256" key="10">
    <source>
        <dbReference type="PROSITE-ProRule" id="PRU00042"/>
    </source>
</evidence>
<dbReference type="FunFam" id="3.30.160.60:FF:000100">
    <property type="entry name" value="Zinc finger 45-like"/>
    <property type="match status" value="1"/>
</dbReference>
<evidence type="ECO:0000256" key="4">
    <source>
        <dbReference type="ARBA" id="ARBA00022771"/>
    </source>
</evidence>
<feature type="domain" description="C2H2-type" evidence="11">
    <location>
        <begin position="100"/>
        <end position="130"/>
    </location>
</feature>